<dbReference type="GO" id="GO:0005506">
    <property type="term" value="F:iron ion binding"/>
    <property type="evidence" value="ECO:0007669"/>
    <property type="project" value="InterPro"/>
</dbReference>
<evidence type="ECO:0000313" key="7">
    <source>
        <dbReference type="Proteomes" id="UP001341281"/>
    </source>
</evidence>
<comment type="cofactor">
    <cofactor evidence="4">
        <name>heme</name>
        <dbReference type="ChEBI" id="CHEBI:30413"/>
    </cofactor>
</comment>
<evidence type="ECO:0000256" key="5">
    <source>
        <dbReference type="SAM" id="Phobius"/>
    </source>
</evidence>
<dbReference type="GO" id="GO:0016705">
    <property type="term" value="F:oxidoreductase activity, acting on paired donors, with incorporation or reduction of molecular oxygen"/>
    <property type="evidence" value="ECO:0007669"/>
    <property type="project" value="InterPro"/>
</dbReference>
<dbReference type="InterPro" id="IPR036396">
    <property type="entry name" value="Cyt_P450_sf"/>
</dbReference>
<accession>A0AAQ3WXJ5</accession>
<dbReference type="GO" id="GO:0020037">
    <property type="term" value="F:heme binding"/>
    <property type="evidence" value="ECO:0007669"/>
    <property type="project" value="InterPro"/>
</dbReference>
<reference evidence="6 7" key="1">
    <citation type="submission" date="2024-02" db="EMBL/GenBank/DDBJ databases">
        <title>High-quality chromosome-scale genome assembly of Pensacola bahiagrass (Paspalum notatum Flugge var. saurae).</title>
        <authorList>
            <person name="Vega J.M."/>
            <person name="Podio M."/>
            <person name="Orjuela J."/>
            <person name="Siena L.A."/>
            <person name="Pessino S.C."/>
            <person name="Combes M.C."/>
            <person name="Mariac C."/>
            <person name="Albertini E."/>
            <person name="Pupilli F."/>
            <person name="Ortiz J.P.A."/>
            <person name="Leblanc O."/>
        </authorList>
    </citation>
    <scope>NUCLEOTIDE SEQUENCE [LARGE SCALE GENOMIC DNA]</scope>
    <source>
        <strain evidence="6">R1</strain>
        <tissue evidence="6">Leaf</tissue>
    </source>
</reference>
<dbReference type="PRINTS" id="PR00463">
    <property type="entry name" value="EP450I"/>
</dbReference>
<keyword evidence="5" id="KW-1133">Transmembrane helix</keyword>
<gene>
    <name evidence="6" type="ORF">U9M48_025443</name>
</gene>
<dbReference type="CDD" id="cd11072">
    <property type="entry name" value="CYP71-like"/>
    <property type="match status" value="1"/>
</dbReference>
<evidence type="ECO:0008006" key="8">
    <source>
        <dbReference type="Google" id="ProtNLM"/>
    </source>
</evidence>
<evidence type="ECO:0000256" key="3">
    <source>
        <dbReference type="ARBA" id="ARBA00023004"/>
    </source>
</evidence>
<protein>
    <recommendedName>
        <fullName evidence="8">Cytochrome P450</fullName>
    </recommendedName>
</protein>
<dbReference type="EMBL" id="CP144749">
    <property type="protein sequence ID" value="WVZ77590.1"/>
    <property type="molecule type" value="Genomic_DNA"/>
</dbReference>
<dbReference type="AlphaFoldDB" id="A0AAQ3WXJ5"/>
<dbReference type="InterPro" id="IPR017972">
    <property type="entry name" value="Cyt_P450_CS"/>
</dbReference>
<dbReference type="PROSITE" id="PS00086">
    <property type="entry name" value="CYTOCHROME_P450"/>
    <property type="match status" value="2"/>
</dbReference>
<dbReference type="Gene3D" id="1.10.630.10">
    <property type="entry name" value="Cytochrome P450"/>
    <property type="match status" value="2"/>
</dbReference>
<feature type="binding site" description="axial binding residue" evidence="4">
    <location>
        <position position="457"/>
    </location>
    <ligand>
        <name>heme</name>
        <dbReference type="ChEBI" id="CHEBI:30413"/>
    </ligand>
    <ligandPart>
        <name>Fe</name>
        <dbReference type="ChEBI" id="CHEBI:18248"/>
    </ligandPart>
</feature>
<dbReference type="InterPro" id="IPR001128">
    <property type="entry name" value="Cyt_P450"/>
</dbReference>
<name>A0AAQ3WXJ5_PASNO</name>
<evidence type="ECO:0000256" key="4">
    <source>
        <dbReference type="PIRSR" id="PIRSR602401-1"/>
    </source>
</evidence>
<feature type="transmembrane region" description="Helical" evidence="5">
    <location>
        <begin position="6"/>
        <end position="25"/>
    </location>
</feature>
<keyword evidence="2 4" id="KW-0479">Metal-binding</keyword>
<dbReference type="Proteomes" id="UP001341281">
    <property type="component" value="Chromosome 05"/>
</dbReference>
<dbReference type="InterPro" id="IPR002401">
    <property type="entry name" value="Cyt_P450_E_grp-I"/>
</dbReference>
<comment type="similarity">
    <text evidence="1">Belongs to the cytochrome P450 family.</text>
</comment>
<keyword evidence="3 4" id="KW-0408">Iron</keyword>
<keyword evidence="4" id="KW-0349">Heme</keyword>
<keyword evidence="5" id="KW-0812">Transmembrane</keyword>
<evidence type="ECO:0000256" key="2">
    <source>
        <dbReference type="ARBA" id="ARBA00022723"/>
    </source>
</evidence>
<evidence type="ECO:0000256" key="1">
    <source>
        <dbReference type="ARBA" id="ARBA00010617"/>
    </source>
</evidence>
<keyword evidence="7" id="KW-1185">Reference proteome</keyword>
<dbReference type="Pfam" id="PF00067">
    <property type="entry name" value="p450"/>
    <property type="match status" value="2"/>
</dbReference>
<sequence>MEHASFYLCLSLALLLLPLLLLGLLSSKKRRRGDGGVVNLPPGPWRLPVIGSLHHLAGKPLVHRALADLARRLDAPLMYLRLGEVPVVVATSPDAAREVMRTHDVAFATRPCSPTVRVMQQDGQGLVFAPYGDLWRQLRKVSILELLSARRVQSFRRVREDEVGRLVRAVADAAATPHGGEPVVNVSRRIAVLIADSAVRAMIGDRFSRRDEFLVSLQEGLKLVSGFNLADLFPSSPLVGLLCGTARRAHENHRKNFELMECAIRQHEERRAVAAANGSVHEEEDLVDVLLRIQKEGALDMPLTMGIIKSVILDLFSAGSETSATTLQWAMAELMRYPNVMKKAQAELRENLNGKPKVTEDDLAQMKYLKLIIKETLRLHPAAPLLLPREARESCKILGYDVPKGTTVLVNAWAIGRDPKYWNDAEEFRPERFENGTIDFKGMDFEFIPFGAGRRICPGMLFAQSNIELALAALLYHFDWKLTEGLKPSELDMTEDIGITVRKKKDLLLHPILPLLLPLVLIGAWKANRNSNGAGHRLPPGPWRLPVIGSLHHLVGKPHAHRAMADLARRHNAPLMHLRLGDVTFVVASSPAAAREILRTHEPSFASRPSSPAKRAMMSPDGAGLASAPYGAHWLQLRRIYIQELLSARRVRSFRRVREEEVARLVAGVAAKAGEAANVSEVAAVAVTDAAVRAIIGNRFQRRDEYLEGMAEVGKLLLGFSLTDMFPSSKLAELVSGTTRRAEATRRKMFELMDCAIRQHQERRSDMENEEEGEDILGVLLRIHHEEGYEIPLTMGGIKDIILDLFLAGTETSAATLQWAMSELVRNPRILQKAQAELRDKLQGRATVTEDDLPGLSYLKLVIKETLRLHPAAPLLIRECGEPCKVLGYDVPRGAHAFVNAWAINRDPEHWGDDAAAFWPERFEGRGGALDLEFIPFGAGRRICPGVAFAGAVMELALAAMLYHFDWELPAGVAPGNVDMEEETGVVVRRKNDLYLCPVVRVPPRAA</sequence>
<dbReference type="PANTHER" id="PTHR47955">
    <property type="entry name" value="CYTOCHROME P450 FAMILY 71 PROTEIN"/>
    <property type="match status" value="1"/>
</dbReference>
<dbReference type="PRINTS" id="PR00385">
    <property type="entry name" value="P450"/>
</dbReference>
<dbReference type="FunFam" id="1.10.630.10:FF:000064">
    <property type="entry name" value="Cytochrome P450 monooxygenase"/>
    <property type="match status" value="2"/>
</dbReference>
<organism evidence="6 7">
    <name type="scientific">Paspalum notatum var. saurae</name>
    <dbReference type="NCBI Taxonomy" id="547442"/>
    <lineage>
        <taxon>Eukaryota</taxon>
        <taxon>Viridiplantae</taxon>
        <taxon>Streptophyta</taxon>
        <taxon>Embryophyta</taxon>
        <taxon>Tracheophyta</taxon>
        <taxon>Spermatophyta</taxon>
        <taxon>Magnoliopsida</taxon>
        <taxon>Liliopsida</taxon>
        <taxon>Poales</taxon>
        <taxon>Poaceae</taxon>
        <taxon>PACMAD clade</taxon>
        <taxon>Panicoideae</taxon>
        <taxon>Andropogonodae</taxon>
        <taxon>Paspaleae</taxon>
        <taxon>Paspalinae</taxon>
        <taxon>Paspalum</taxon>
    </lineage>
</organism>
<evidence type="ECO:0000313" key="6">
    <source>
        <dbReference type="EMBL" id="WVZ77590.1"/>
    </source>
</evidence>
<dbReference type="SUPFAM" id="SSF48264">
    <property type="entry name" value="Cytochrome P450"/>
    <property type="match status" value="2"/>
</dbReference>
<keyword evidence="5" id="KW-0472">Membrane</keyword>
<proteinExistence type="inferred from homology"/>
<dbReference type="GO" id="GO:0004497">
    <property type="term" value="F:monooxygenase activity"/>
    <property type="evidence" value="ECO:0007669"/>
    <property type="project" value="InterPro"/>
</dbReference>
<dbReference type="PANTHER" id="PTHR47955:SF21">
    <property type="entry name" value="OS06G0642300 PROTEIN"/>
    <property type="match status" value="1"/>
</dbReference>